<dbReference type="Pfam" id="PF12697">
    <property type="entry name" value="Abhydrolase_6"/>
    <property type="match status" value="1"/>
</dbReference>
<reference evidence="2 3" key="1">
    <citation type="journal article" date="2016" name="Mol. Biol. Evol.">
        <title>Comparative Genomics of Early-Diverging Mushroom-Forming Fungi Provides Insights into the Origins of Lignocellulose Decay Capabilities.</title>
        <authorList>
            <person name="Nagy L.G."/>
            <person name="Riley R."/>
            <person name="Tritt A."/>
            <person name="Adam C."/>
            <person name="Daum C."/>
            <person name="Floudas D."/>
            <person name="Sun H."/>
            <person name="Yadav J.S."/>
            <person name="Pangilinan J."/>
            <person name="Larsson K.H."/>
            <person name="Matsuura K."/>
            <person name="Barry K."/>
            <person name="Labutti K."/>
            <person name="Kuo R."/>
            <person name="Ohm R.A."/>
            <person name="Bhattacharya S.S."/>
            <person name="Shirouzu T."/>
            <person name="Yoshinaga Y."/>
            <person name="Martin F.M."/>
            <person name="Grigoriev I.V."/>
            <person name="Hibbett D.S."/>
        </authorList>
    </citation>
    <scope>NUCLEOTIDE SEQUENCE [LARGE SCALE GENOMIC DNA]</scope>
    <source>
        <strain evidence="2 3">TUFC12733</strain>
    </source>
</reference>
<dbReference type="InterPro" id="IPR029058">
    <property type="entry name" value="AB_hydrolase_fold"/>
</dbReference>
<proteinExistence type="predicted"/>
<dbReference type="Gene3D" id="3.40.50.1820">
    <property type="entry name" value="alpha/beta hydrolase"/>
    <property type="match status" value="1"/>
</dbReference>
<dbReference type="GO" id="GO:0016787">
    <property type="term" value="F:hydrolase activity"/>
    <property type="evidence" value="ECO:0007669"/>
    <property type="project" value="UniProtKB-KW"/>
</dbReference>
<evidence type="ECO:0000313" key="2">
    <source>
        <dbReference type="EMBL" id="KZO97121.1"/>
    </source>
</evidence>
<dbReference type="OrthoDB" id="5311491at2759"/>
<keyword evidence="3" id="KW-1185">Reference proteome</keyword>
<dbReference type="SUPFAM" id="SSF53474">
    <property type="entry name" value="alpha/beta-Hydrolases"/>
    <property type="match status" value="1"/>
</dbReference>
<evidence type="ECO:0000313" key="3">
    <source>
        <dbReference type="Proteomes" id="UP000076738"/>
    </source>
</evidence>
<accession>A0A167MWE0</accession>
<sequence length="330" mass="36264">MALAWSTATLVPIPGEEPIKIRYFDTGAPVNVEQPYTTIIAIHGFASNGGAWENSSRLFAKDVRFLAHNRRGYEGSSDHYEGEAKDAVGRYMMDLVGFIRFAAEELKVPPKDAKGRGGIVVMGWSKGNASTMTLLSLLASPSDPPFPLPASLNLQPYLAVLKTYLRHLILFEPPGETIGLPYTPDYDAVMHSSKPFMQAFPEWLLPTVPAEKRHLLGKATDMKNASKDMPVWLAERTDVKECARVAEVGLKHVPKDIGVGLVWCAGSVQWCTDTGAWIAERLGSQPTAVVRTIPGGHHFLCITDPEIFVTAIESLIKELDTRVYDVAFDV</sequence>
<dbReference type="Proteomes" id="UP000076738">
    <property type="component" value="Unassembled WGS sequence"/>
</dbReference>
<evidence type="ECO:0000259" key="1">
    <source>
        <dbReference type="Pfam" id="PF12697"/>
    </source>
</evidence>
<dbReference type="InterPro" id="IPR000073">
    <property type="entry name" value="AB_hydrolase_1"/>
</dbReference>
<keyword evidence="2" id="KW-0378">Hydrolase</keyword>
<organism evidence="2 3">
    <name type="scientific">Calocera viscosa (strain TUFC12733)</name>
    <dbReference type="NCBI Taxonomy" id="1330018"/>
    <lineage>
        <taxon>Eukaryota</taxon>
        <taxon>Fungi</taxon>
        <taxon>Dikarya</taxon>
        <taxon>Basidiomycota</taxon>
        <taxon>Agaricomycotina</taxon>
        <taxon>Dacrymycetes</taxon>
        <taxon>Dacrymycetales</taxon>
        <taxon>Dacrymycetaceae</taxon>
        <taxon>Calocera</taxon>
    </lineage>
</organism>
<gene>
    <name evidence="2" type="ORF">CALVIDRAFT_527034</name>
</gene>
<dbReference type="AlphaFoldDB" id="A0A167MWE0"/>
<dbReference type="EMBL" id="KV417281">
    <property type="protein sequence ID" value="KZO97121.1"/>
    <property type="molecule type" value="Genomic_DNA"/>
</dbReference>
<feature type="domain" description="AB hydrolase-1" evidence="1">
    <location>
        <begin position="39"/>
        <end position="309"/>
    </location>
</feature>
<protein>
    <submittedName>
        <fullName evidence="2">Alpha/beta-hydrolase</fullName>
    </submittedName>
</protein>
<name>A0A167MWE0_CALVF</name>